<dbReference type="Proteomes" id="UP000095558">
    <property type="component" value="Unassembled WGS sequence"/>
</dbReference>
<dbReference type="PROSITE" id="PS51257">
    <property type="entry name" value="PROKAR_LIPOPROTEIN"/>
    <property type="match status" value="1"/>
</dbReference>
<dbReference type="RefSeq" id="WP_055275002.1">
    <property type="nucleotide sequence ID" value="NZ_CYZV01000002.1"/>
</dbReference>
<protein>
    <recommendedName>
        <fullName evidence="3">Lipoprotein</fullName>
    </recommendedName>
</protein>
<proteinExistence type="predicted"/>
<dbReference type="OrthoDB" id="2893402at2"/>
<sequence>MRKRIKYLFLCIVTIGLLVGCTNSSKEQNVESFIRKLVSYDTYKDISSLEESGRFIEDCKSIFGEYITDDAFDLLMANRIFTRYSSVISEASAVTDINFTKTSETENDGYIHFEYEVSYKIELNGETVDMKDYMAFNVLDEKGYKIEKVSISDKTSSIFKAF</sequence>
<dbReference type="AlphaFoldDB" id="A0A173Y332"/>
<evidence type="ECO:0000313" key="2">
    <source>
        <dbReference type="Proteomes" id="UP000095558"/>
    </source>
</evidence>
<organism evidence="1 2">
    <name type="scientific">Clostridium disporicum</name>
    <dbReference type="NCBI Taxonomy" id="84024"/>
    <lineage>
        <taxon>Bacteria</taxon>
        <taxon>Bacillati</taxon>
        <taxon>Bacillota</taxon>
        <taxon>Clostridia</taxon>
        <taxon>Eubacteriales</taxon>
        <taxon>Clostridiaceae</taxon>
        <taxon>Clostridium</taxon>
    </lineage>
</organism>
<gene>
    <name evidence="1" type="ORF">ERS852470_00246</name>
</gene>
<accession>A0A173Y332</accession>
<evidence type="ECO:0008006" key="3">
    <source>
        <dbReference type="Google" id="ProtNLM"/>
    </source>
</evidence>
<reference evidence="1 2" key="1">
    <citation type="submission" date="2015-09" db="EMBL/GenBank/DDBJ databases">
        <authorList>
            <consortium name="Pathogen Informatics"/>
        </authorList>
    </citation>
    <scope>NUCLEOTIDE SEQUENCE [LARGE SCALE GENOMIC DNA]</scope>
    <source>
        <strain evidence="1 2">2789STDY5834855</strain>
    </source>
</reference>
<dbReference type="EMBL" id="CYZV01000002">
    <property type="protein sequence ID" value="CUN57980.1"/>
    <property type="molecule type" value="Genomic_DNA"/>
</dbReference>
<evidence type="ECO:0000313" key="1">
    <source>
        <dbReference type="EMBL" id="CUN57980.1"/>
    </source>
</evidence>
<name>A0A173Y332_9CLOT</name>